<gene>
    <name evidence="6" type="ORF">Cpir12675_001653</name>
</gene>
<feature type="compositionally biased region" description="Basic residues" evidence="5">
    <location>
        <begin position="157"/>
        <end position="166"/>
    </location>
</feature>
<dbReference type="Proteomes" id="UP001583280">
    <property type="component" value="Unassembled WGS sequence"/>
</dbReference>
<dbReference type="Pfam" id="PF09507">
    <property type="entry name" value="CDC27"/>
    <property type="match status" value="1"/>
</dbReference>
<feature type="region of interest" description="Disordered" evidence="5">
    <location>
        <begin position="156"/>
        <end position="348"/>
    </location>
</feature>
<proteinExistence type="predicted"/>
<protein>
    <recommendedName>
        <fullName evidence="2">DNA polymerase delta subunit 3</fullName>
    </recommendedName>
</protein>
<name>A0ABR3ZGT2_9PEZI</name>
<keyword evidence="3" id="KW-0235">DNA replication</keyword>
<comment type="subcellular location">
    <subcellularLocation>
        <location evidence="1">Nucleus</location>
    </subcellularLocation>
</comment>
<keyword evidence="7" id="KW-1185">Reference proteome</keyword>
<evidence type="ECO:0000256" key="5">
    <source>
        <dbReference type="SAM" id="MobiDB-lite"/>
    </source>
</evidence>
<dbReference type="PANTHER" id="PTHR17598">
    <property type="entry name" value="DNA POLYMERASE DELTA SUBUNIT 3"/>
    <property type="match status" value="1"/>
</dbReference>
<dbReference type="EMBL" id="JAWDJO010000027">
    <property type="protein sequence ID" value="KAL1898993.1"/>
    <property type="molecule type" value="Genomic_DNA"/>
</dbReference>
<evidence type="ECO:0000256" key="2">
    <source>
        <dbReference type="ARBA" id="ARBA00017589"/>
    </source>
</evidence>
<evidence type="ECO:0000256" key="4">
    <source>
        <dbReference type="ARBA" id="ARBA00023242"/>
    </source>
</evidence>
<organism evidence="6 7">
    <name type="scientific">Ceratocystis pirilliformis</name>
    <dbReference type="NCBI Taxonomy" id="259994"/>
    <lineage>
        <taxon>Eukaryota</taxon>
        <taxon>Fungi</taxon>
        <taxon>Dikarya</taxon>
        <taxon>Ascomycota</taxon>
        <taxon>Pezizomycotina</taxon>
        <taxon>Sordariomycetes</taxon>
        <taxon>Hypocreomycetidae</taxon>
        <taxon>Microascales</taxon>
        <taxon>Ceratocystidaceae</taxon>
        <taxon>Ceratocystis</taxon>
    </lineage>
</organism>
<evidence type="ECO:0000313" key="6">
    <source>
        <dbReference type="EMBL" id="KAL1898993.1"/>
    </source>
</evidence>
<feature type="compositionally biased region" description="Polar residues" evidence="5">
    <location>
        <begin position="207"/>
        <end position="237"/>
    </location>
</feature>
<feature type="compositionally biased region" description="Acidic residues" evidence="5">
    <location>
        <begin position="282"/>
        <end position="299"/>
    </location>
</feature>
<feature type="region of interest" description="Disordered" evidence="5">
    <location>
        <begin position="389"/>
        <end position="435"/>
    </location>
</feature>
<feature type="compositionally biased region" description="Basic and acidic residues" evidence="5">
    <location>
        <begin position="300"/>
        <end position="317"/>
    </location>
</feature>
<sequence length="435" mass="47561">MTDYTEFLAAHVLSQDEVVTYRTLSRALKVNVHVAKQMLHDFHATQNAIKPGSVIATYAIVGKLKAEDTDVSMEDNPEPTVVSDPIETQTLTIVAQGFLERILATYESVSALHVYSIGITLGNDLQLISQAPALCEPDAKCDPLENIKVYGGILNSHTHRRSHRPNRVAPTTQPIVKVEAPSAKQDFKAHEPKKSTTKLPFGKAPPASSTSKANVALSEPSTKTSQKTLAMSQTATSKKALGKGSSIMQSFAKAASRPAKPKPEAEKDTSEEPPEDAVMLSDDGDDDESIINPELEAEAEVARKARDEKQSQLRRMMDEDDEESEDTKEKEDEPMGEASEEVAPAELEKTEIITASSNGRKRGRRQVMKKKQTMDSDGYFVTIQEKAWESFSEDEEPPAAKHRSSAAPASVVTSTKPKKGAPKGQGNIMSFFQKR</sequence>
<evidence type="ECO:0000313" key="7">
    <source>
        <dbReference type="Proteomes" id="UP001583280"/>
    </source>
</evidence>
<dbReference type="InterPro" id="IPR041913">
    <property type="entry name" value="POLD3_sf"/>
</dbReference>
<comment type="caution">
    <text evidence="6">The sequence shown here is derived from an EMBL/GenBank/DDBJ whole genome shotgun (WGS) entry which is preliminary data.</text>
</comment>
<evidence type="ECO:0000256" key="1">
    <source>
        <dbReference type="ARBA" id="ARBA00004123"/>
    </source>
</evidence>
<feature type="compositionally biased region" description="Low complexity" evidence="5">
    <location>
        <begin position="405"/>
        <end position="415"/>
    </location>
</feature>
<feature type="compositionally biased region" description="Basic and acidic residues" evidence="5">
    <location>
        <begin position="261"/>
        <end position="270"/>
    </location>
</feature>
<dbReference type="PANTHER" id="PTHR17598:SF13">
    <property type="entry name" value="DNA POLYMERASE DELTA SUBUNIT 3"/>
    <property type="match status" value="1"/>
</dbReference>
<reference evidence="6 7" key="1">
    <citation type="journal article" date="2024" name="IMA Fungus">
        <title>IMA Genome - F19 : A genome assembly and annotation guide to empower mycologists, including annotated draft genome sequences of Ceratocystis pirilliformis, Diaporthe australafricana, Fusarium ophioides, Paecilomyces lecythidis, and Sporothrix stenoceras.</title>
        <authorList>
            <person name="Aylward J."/>
            <person name="Wilson A.M."/>
            <person name="Visagie C.M."/>
            <person name="Spraker J."/>
            <person name="Barnes I."/>
            <person name="Buitendag C."/>
            <person name="Ceriani C."/>
            <person name="Del Mar Angel L."/>
            <person name="du Plessis D."/>
            <person name="Fuchs T."/>
            <person name="Gasser K."/>
            <person name="Kramer D."/>
            <person name="Li W."/>
            <person name="Munsamy K."/>
            <person name="Piso A."/>
            <person name="Price J.L."/>
            <person name="Sonnekus B."/>
            <person name="Thomas C."/>
            <person name="van der Nest A."/>
            <person name="van Dijk A."/>
            <person name="van Heerden A."/>
            <person name="van Vuuren N."/>
            <person name="Yilmaz N."/>
            <person name="Duong T.A."/>
            <person name="van der Merwe N.A."/>
            <person name="Wingfield M.J."/>
            <person name="Wingfield B.D."/>
        </authorList>
    </citation>
    <scope>NUCLEOTIDE SEQUENCE [LARGE SCALE GENOMIC DNA]</scope>
    <source>
        <strain evidence="6 7">CMW 12675</strain>
    </source>
</reference>
<dbReference type="InterPro" id="IPR019038">
    <property type="entry name" value="POLD3"/>
</dbReference>
<feature type="compositionally biased region" description="Basic and acidic residues" evidence="5">
    <location>
        <begin position="185"/>
        <end position="194"/>
    </location>
</feature>
<evidence type="ECO:0000256" key="3">
    <source>
        <dbReference type="ARBA" id="ARBA00022705"/>
    </source>
</evidence>
<dbReference type="Gene3D" id="3.90.1030.20">
    <property type="entry name" value="DNA polymerase delta, p66 (Cdc27) subunit, wHTH domain"/>
    <property type="match status" value="1"/>
</dbReference>
<accession>A0ABR3ZGT2</accession>
<keyword evidence="4" id="KW-0539">Nucleus</keyword>